<dbReference type="STRING" id="947013.SAMN04488109_1117"/>
<dbReference type="GO" id="GO:0015288">
    <property type="term" value="F:porin activity"/>
    <property type="evidence" value="ECO:0007669"/>
    <property type="project" value="TreeGrafter"/>
</dbReference>
<evidence type="ECO:0000313" key="6">
    <source>
        <dbReference type="EMBL" id="SHG62230.1"/>
    </source>
</evidence>
<dbReference type="GO" id="GO:0015562">
    <property type="term" value="F:efflux transmembrane transporter activity"/>
    <property type="evidence" value="ECO:0007669"/>
    <property type="project" value="InterPro"/>
</dbReference>
<evidence type="ECO:0000256" key="4">
    <source>
        <dbReference type="ARBA" id="ARBA00023136"/>
    </source>
</evidence>
<organism evidence="6 7">
    <name type="scientific">Chryseolinea serpens</name>
    <dbReference type="NCBI Taxonomy" id="947013"/>
    <lineage>
        <taxon>Bacteria</taxon>
        <taxon>Pseudomonadati</taxon>
        <taxon>Bacteroidota</taxon>
        <taxon>Cytophagia</taxon>
        <taxon>Cytophagales</taxon>
        <taxon>Fulvivirgaceae</taxon>
        <taxon>Chryseolinea</taxon>
    </lineage>
</organism>
<dbReference type="PANTHER" id="PTHR30026:SF20">
    <property type="entry name" value="OUTER MEMBRANE PROTEIN TOLC"/>
    <property type="match status" value="1"/>
</dbReference>
<dbReference type="AlphaFoldDB" id="A0A1M5LB80"/>
<name>A0A1M5LB80_9BACT</name>
<dbReference type="EMBL" id="FQWQ01000001">
    <property type="protein sequence ID" value="SHG62230.1"/>
    <property type="molecule type" value="Genomic_DNA"/>
</dbReference>
<keyword evidence="5" id="KW-0998">Cell outer membrane</keyword>
<protein>
    <submittedName>
        <fullName evidence="6">Outer membrane protein TolC</fullName>
    </submittedName>
</protein>
<dbReference type="OrthoDB" id="920360at2"/>
<dbReference type="Gene3D" id="1.20.1600.10">
    <property type="entry name" value="Outer membrane efflux proteins (OEP)"/>
    <property type="match status" value="1"/>
</dbReference>
<dbReference type="InterPro" id="IPR051906">
    <property type="entry name" value="TolC-like"/>
</dbReference>
<dbReference type="Proteomes" id="UP000184212">
    <property type="component" value="Unassembled WGS sequence"/>
</dbReference>
<keyword evidence="4" id="KW-0472">Membrane</keyword>
<comment type="subcellular location">
    <subcellularLocation>
        <location evidence="1">Cell outer membrane</location>
    </subcellularLocation>
</comment>
<keyword evidence="7" id="KW-1185">Reference proteome</keyword>
<accession>A0A1M5LB80</accession>
<keyword evidence="2" id="KW-1134">Transmembrane beta strand</keyword>
<gene>
    <name evidence="6" type="ORF">SAMN04488109_1117</name>
</gene>
<dbReference type="PANTHER" id="PTHR30026">
    <property type="entry name" value="OUTER MEMBRANE PROTEIN TOLC"/>
    <property type="match status" value="1"/>
</dbReference>
<dbReference type="GO" id="GO:0009279">
    <property type="term" value="C:cell outer membrane"/>
    <property type="evidence" value="ECO:0007669"/>
    <property type="project" value="UniProtKB-SubCell"/>
</dbReference>
<evidence type="ECO:0000256" key="2">
    <source>
        <dbReference type="ARBA" id="ARBA00022452"/>
    </source>
</evidence>
<evidence type="ECO:0000313" key="7">
    <source>
        <dbReference type="Proteomes" id="UP000184212"/>
    </source>
</evidence>
<evidence type="ECO:0000256" key="3">
    <source>
        <dbReference type="ARBA" id="ARBA00022692"/>
    </source>
</evidence>
<reference evidence="6 7" key="1">
    <citation type="submission" date="2016-11" db="EMBL/GenBank/DDBJ databases">
        <authorList>
            <person name="Jaros S."/>
            <person name="Januszkiewicz K."/>
            <person name="Wedrychowicz H."/>
        </authorList>
    </citation>
    <scope>NUCLEOTIDE SEQUENCE [LARGE SCALE GENOMIC DNA]</scope>
    <source>
        <strain evidence="6 7">DSM 24574</strain>
    </source>
</reference>
<sequence>MSCASSVNLTYMKKHNILILLSLLVLGLSPVMAQVVTLDSVLARIDRANPMLKEYDQRAQAYEAYTGGAKSWMAPMVGAGTFMTPYPGQRLMEERDKGSVMISMEQQIPNPAKQRANQNYLASRAAVEGEARAVRFNALRAEARTLYYQWLVATEKMKVLRENEQTLELMLKLARVRYPYNQGSLGNIYKTEGRLLEVQNMLLMTQGDIDEKTFRIKSLMALPATTPLQIDTTTEVTFRFSPLLSDTAAIGAQRSDVRQIDKTIQVMQLNQQLQRMQAKPDFKIRFDHMQPIGDMPTQFTAMAMISIPIAPWSSRMYKAEVKGMHHDIEAMRRQREALLIETQGMLGGMVGPINNMQRQLTNYAEKIIPALRKNYESVLLAYEENREQLPAVLDGWEALSMAQLEYLSKRESYYIMIANYEKQVEE</sequence>
<proteinExistence type="predicted"/>
<evidence type="ECO:0000256" key="1">
    <source>
        <dbReference type="ARBA" id="ARBA00004442"/>
    </source>
</evidence>
<evidence type="ECO:0000256" key="5">
    <source>
        <dbReference type="ARBA" id="ARBA00023237"/>
    </source>
</evidence>
<keyword evidence="3" id="KW-0812">Transmembrane</keyword>
<dbReference type="GO" id="GO:1990281">
    <property type="term" value="C:efflux pump complex"/>
    <property type="evidence" value="ECO:0007669"/>
    <property type="project" value="TreeGrafter"/>
</dbReference>
<dbReference type="SUPFAM" id="SSF56954">
    <property type="entry name" value="Outer membrane efflux proteins (OEP)"/>
    <property type="match status" value="1"/>
</dbReference>